<evidence type="ECO:0000256" key="1">
    <source>
        <dbReference type="ARBA" id="ARBA00004651"/>
    </source>
</evidence>
<dbReference type="NCBIfam" id="TIGR00427">
    <property type="entry name" value="NAAT family transporter"/>
    <property type="match status" value="1"/>
</dbReference>
<keyword evidence="4 7" id="KW-0812">Transmembrane</keyword>
<accession>A0ABT7E3N7</accession>
<gene>
    <name evidence="8" type="ORF">PZA18_15795</name>
</gene>
<feature type="transmembrane region" description="Helical" evidence="7">
    <location>
        <begin position="38"/>
        <end position="56"/>
    </location>
</feature>
<keyword evidence="3" id="KW-1003">Cell membrane</keyword>
<sequence>MEALKSFISLLVIINPIGAIPIFISLTSHQSDKERKRTIRLAAFAVAAVLTVTGLIGERVIALFGISIASFQVGGGILILLVAITMLNAQVGGSKQTSEERVEAEHKPSIAVVPLAIPLLAGPGAMSTVIIHAQKATHWYDFVYLVLSAGGIGIICWLSLKMAAPISRILGQTGINIATRIMGLLLAAISVEFMVDGLTQMIPALQRH</sequence>
<protein>
    <recommendedName>
        <fullName evidence="7">UPF0056 membrane protein</fullName>
    </recommendedName>
</protein>
<feature type="transmembrane region" description="Helical" evidence="7">
    <location>
        <begin position="110"/>
        <end position="133"/>
    </location>
</feature>
<dbReference type="PANTHER" id="PTHR33508">
    <property type="entry name" value="UPF0056 MEMBRANE PROTEIN YHCE"/>
    <property type="match status" value="1"/>
</dbReference>
<keyword evidence="9" id="KW-1185">Reference proteome</keyword>
<evidence type="ECO:0000256" key="7">
    <source>
        <dbReference type="RuleBase" id="RU362048"/>
    </source>
</evidence>
<evidence type="ECO:0000256" key="6">
    <source>
        <dbReference type="ARBA" id="ARBA00023136"/>
    </source>
</evidence>
<dbReference type="PANTHER" id="PTHR33508:SF1">
    <property type="entry name" value="UPF0056 MEMBRANE PROTEIN YHCE"/>
    <property type="match status" value="1"/>
</dbReference>
<feature type="transmembrane region" description="Helical" evidence="7">
    <location>
        <begin position="6"/>
        <end position="26"/>
    </location>
</feature>
<evidence type="ECO:0000256" key="5">
    <source>
        <dbReference type="ARBA" id="ARBA00022989"/>
    </source>
</evidence>
<evidence type="ECO:0000256" key="4">
    <source>
        <dbReference type="ARBA" id="ARBA00022692"/>
    </source>
</evidence>
<name>A0ABT7E3N7_9NEIS</name>
<comment type="caution">
    <text evidence="8">The sequence shown here is derived from an EMBL/GenBank/DDBJ whole genome shotgun (WGS) entry which is preliminary data.</text>
</comment>
<dbReference type="Pfam" id="PF01914">
    <property type="entry name" value="MarC"/>
    <property type="match status" value="1"/>
</dbReference>
<evidence type="ECO:0000256" key="2">
    <source>
        <dbReference type="ARBA" id="ARBA00009784"/>
    </source>
</evidence>
<organism evidence="8 9">
    <name type="scientific">Parachitinimonas caeni</name>
    <dbReference type="NCBI Taxonomy" id="3031301"/>
    <lineage>
        <taxon>Bacteria</taxon>
        <taxon>Pseudomonadati</taxon>
        <taxon>Pseudomonadota</taxon>
        <taxon>Betaproteobacteria</taxon>
        <taxon>Neisseriales</taxon>
        <taxon>Chitinibacteraceae</taxon>
        <taxon>Parachitinimonas</taxon>
    </lineage>
</organism>
<evidence type="ECO:0000256" key="3">
    <source>
        <dbReference type="ARBA" id="ARBA00022475"/>
    </source>
</evidence>
<evidence type="ECO:0000313" key="8">
    <source>
        <dbReference type="EMBL" id="MDK2125517.1"/>
    </source>
</evidence>
<comment type="subcellular location">
    <subcellularLocation>
        <location evidence="1 7">Cell membrane</location>
        <topology evidence="1 7">Multi-pass membrane protein</topology>
    </subcellularLocation>
</comment>
<dbReference type="NCBIfam" id="NF008320">
    <property type="entry name" value="PRK11111.1"/>
    <property type="match status" value="1"/>
</dbReference>
<dbReference type="RefSeq" id="WP_284101827.1">
    <property type="nucleotide sequence ID" value="NZ_JARRAF010000020.1"/>
</dbReference>
<keyword evidence="5 7" id="KW-1133">Transmembrane helix</keyword>
<evidence type="ECO:0000313" key="9">
    <source>
        <dbReference type="Proteomes" id="UP001172778"/>
    </source>
</evidence>
<dbReference type="EMBL" id="JARRAF010000020">
    <property type="protein sequence ID" value="MDK2125517.1"/>
    <property type="molecule type" value="Genomic_DNA"/>
</dbReference>
<feature type="transmembrane region" description="Helical" evidence="7">
    <location>
        <begin position="181"/>
        <end position="202"/>
    </location>
</feature>
<proteinExistence type="inferred from homology"/>
<reference evidence="8" key="1">
    <citation type="submission" date="2023-03" db="EMBL/GenBank/DDBJ databases">
        <title>Chitinimonas shenzhenensis gen. nov., sp. nov., a novel member of family Burkholderiaceae isolated from activated sludge collected in Shen Zhen, China.</title>
        <authorList>
            <person name="Wang X."/>
        </authorList>
    </citation>
    <scope>NUCLEOTIDE SEQUENCE</scope>
    <source>
        <strain evidence="8">DQS-5</strain>
    </source>
</reference>
<dbReference type="InterPro" id="IPR002771">
    <property type="entry name" value="Multi_antbiot-R_MarC"/>
</dbReference>
<comment type="similarity">
    <text evidence="2 7">Belongs to the UPF0056 (MarC) family.</text>
</comment>
<feature type="transmembrane region" description="Helical" evidence="7">
    <location>
        <begin position="62"/>
        <end position="89"/>
    </location>
</feature>
<feature type="transmembrane region" description="Helical" evidence="7">
    <location>
        <begin position="139"/>
        <end position="160"/>
    </location>
</feature>
<dbReference type="Proteomes" id="UP001172778">
    <property type="component" value="Unassembled WGS sequence"/>
</dbReference>
<keyword evidence="6 7" id="KW-0472">Membrane</keyword>